<reference evidence="1" key="1">
    <citation type="submission" date="2022-05" db="EMBL/GenBank/DDBJ databases">
        <title>The Musa troglodytarum L. genome provides insights into the mechanism of non-climacteric behaviour and enrichment of carotenoids.</title>
        <authorList>
            <person name="Wang J."/>
        </authorList>
    </citation>
    <scope>NUCLEOTIDE SEQUENCE</scope>
    <source>
        <tissue evidence="1">Leaf</tissue>
    </source>
</reference>
<dbReference type="OrthoDB" id="1937894at2759"/>
<accession>A0A9E7FCL7</accession>
<keyword evidence="2" id="KW-1185">Reference proteome</keyword>
<proteinExistence type="predicted"/>
<dbReference type="EMBL" id="CP097504">
    <property type="protein sequence ID" value="URD91368.1"/>
    <property type="molecule type" value="Genomic_DNA"/>
</dbReference>
<dbReference type="AlphaFoldDB" id="A0A9E7FCL7"/>
<name>A0A9E7FCL7_9LILI</name>
<evidence type="ECO:0000313" key="2">
    <source>
        <dbReference type="Proteomes" id="UP001055439"/>
    </source>
</evidence>
<sequence>MMLQAALFLKEWRHRSYVVALKMKAPPIGSFTPLRASIDLMIGEKLWMPKRAMRLVVSSLGPGDRLSIVAFSIAAGAKRLLPLR</sequence>
<organism evidence="1 2">
    <name type="scientific">Musa troglodytarum</name>
    <name type="common">fe'i banana</name>
    <dbReference type="NCBI Taxonomy" id="320322"/>
    <lineage>
        <taxon>Eukaryota</taxon>
        <taxon>Viridiplantae</taxon>
        <taxon>Streptophyta</taxon>
        <taxon>Embryophyta</taxon>
        <taxon>Tracheophyta</taxon>
        <taxon>Spermatophyta</taxon>
        <taxon>Magnoliopsida</taxon>
        <taxon>Liliopsida</taxon>
        <taxon>Zingiberales</taxon>
        <taxon>Musaceae</taxon>
        <taxon>Musa</taxon>
    </lineage>
</organism>
<dbReference type="Proteomes" id="UP001055439">
    <property type="component" value="Chromosome 2"/>
</dbReference>
<gene>
    <name evidence="1" type="ORF">MUK42_27569</name>
</gene>
<evidence type="ECO:0000313" key="1">
    <source>
        <dbReference type="EMBL" id="URD91368.1"/>
    </source>
</evidence>
<protein>
    <submittedName>
        <fullName evidence="1">Zinc finger family protein</fullName>
    </submittedName>
</protein>